<gene>
    <name evidence="1" type="ORF">J2W84_000906</name>
</gene>
<comment type="caution">
    <text evidence="1">The sequence shown here is derived from an EMBL/GenBank/DDBJ whole genome shotgun (WGS) entry which is preliminary data.</text>
</comment>
<sequence>MIGNVDINELSLKNFDKTFFHPNPGFYKISIDYEQNAAIS</sequence>
<protein>
    <submittedName>
        <fullName evidence="1">Uncharacterized protein</fullName>
    </submittedName>
</protein>
<organism evidence="1 2">
    <name type="scientific">Dyadobacter fermentans</name>
    <dbReference type="NCBI Taxonomy" id="94254"/>
    <lineage>
        <taxon>Bacteria</taxon>
        <taxon>Pseudomonadati</taxon>
        <taxon>Bacteroidota</taxon>
        <taxon>Cytophagia</taxon>
        <taxon>Cytophagales</taxon>
        <taxon>Spirosomataceae</taxon>
        <taxon>Dyadobacter</taxon>
    </lineage>
</organism>
<dbReference type="EMBL" id="JAVDTI010000001">
    <property type="protein sequence ID" value="MDR6803869.1"/>
    <property type="molecule type" value="Genomic_DNA"/>
</dbReference>
<proteinExistence type="predicted"/>
<dbReference type="Proteomes" id="UP001264980">
    <property type="component" value="Unassembled WGS sequence"/>
</dbReference>
<name>A0ABU1QRT2_9BACT</name>
<evidence type="ECO:0000313" key="1">
    <source>
        <dbReference type="EMBL" id="MDR6803869.1"/>
    </source>
</evidence>
<reference evidence="1 2" key="1">
    <citation type="submission" date="2023-07" db="EMBL/GenBank/DDBJ databases">
        <title>Sorghum-associated microbial communities from plants grown in Nebraska, USA.</title>
        <authorList>
            <person name="Schachtman D."/>
        </authorList>
    </citation>
    <scope>NUCLEOTIDE SEQUENCE [LARGE SCALE GENOMIC DNA]</scope>
    <source>
        <strain evidence="1 2">BE57</strain>
    </source>
</reference>
<accession>A0ABU1QRT2</accession>
<keyword evidence="2" id="KW-1185">Reference proteome</keyword>
<evidence type="ECO:0000313" key="2">
    <source>
        <dbReference type="Proteomes" id="UP001264980"/>
    </source>
</evidence>